<evidence type="ECO:0000313" key="2">
    <source>
        <dbReference type="Proteomes" id="UP000406256"/>
    </source>
</evidence>
<dbReference type="SUPFAM" id="SSF52540">
    <property type="entry name" value="P-loop containing nucleoside triphosphate hydrolases"/>
    <property type="match status" value="2"/>
</dbReference>
<organism evidence="1 2">
    <name type="scientific">Pandoraea anhela</name>
    <dbReference type="NCBI Taxonomy" id="2508295"/>
    <lineage>
        <taxon>Bacteria</taxon>
        <taxon>Pseudomonadati</taxon>
        <taxon>Pseudomonadota</taxon>
        <taxon>Betaproteobacteria</taxon>
        <taxon>Burkholderiales</taxon>
        <taxon>Burkholderiaceae</taxon>
        <taxon>Pandoraea</taxon>
    </lineage>
</organism>
<dbReference type="Proteomes" id="UP000406256">
    <property type="component" value="Unassembled WGS sequence"/>
</dbReference>
<evidence type="ECO:0008006" key="3">
    <source>
        <dbReference type="Google" id="ProtNLM"/>
    </source>
</evidence>
<sequence>MAPLDIPDASSTSGSSRVTTTTRLVEHLARNDATALTNLLGPSIMALLGKMGTDVTSRTGLAYFIVSLHGERGALRRREIRSLLLSKLHNSEASELCDLLQMPAISPLRTLSAIEFDAAPSNLELLDRWYGVETDELEEPLEPSEGSQKTVASHKLHAHQLNAFRELRRAIARPPVSVLVHMPFGAGKLRLVATAALDLYRSEPDDRSVIWLAPGAAMCDEAFIELQEVWRQLGSRDTTIFQLYGDHPARDLDQLGGAIAVIDILQLNKEDSALEKLGSVTSVAVFADAESRVHPVGAEIVRKMSAGGGFSAVGILAASGTAIPPGPARSALMEAFPDACITIAANNGLQSLRQVGDFTEIDGTVVNLTSTSSTSASAGAPSDDTLDFDHTYVSELGNNVERNEQLLDILKDESKGRGRVVFYATTAENARLFAGLLRVEGVKARAVTADESPAARDLALQKFVAREEKVLCAHGFLLPGNSVPEIYVCVMASPSKSRAAFLSTIGRLVQAREADLPPLRLIVAADSQADAGWVKSLSTWSTLHT</sequence>
<reference evidence="1 2" key="1">
    <citation type="submission" date="2019-08" db="EMBL/GenBank/DDBJ databases">
        <authorList>
            <person name="Peeters C."/>
        </authorList>
    </citation>
    <scope>NUCLEOTIDE SEQUENCE [LARGE SCALE GENOMIC DNA]</scope>
    <source>
        <strain evidence="1 2">LMG 31108</strain>
    </source>
</reference>
<proteinExistence type="predicted"/>
<dbReference type="Gene3D" id="3.40.50.300">
    <property type="entry name" value="P-loop containing nucleotide triphosphate hydrolases"/>
    <property type="match status" value="1"/>
</dbReference>
<protein>
    <recommendedName>
        <fullName evidence="3">Helicase/UvrB N-terminal domain-containing protein</fullName>
    </recommendedName>
</protein>
<keyword evidence="2" id="KW-1185">Reference proteome</keyword>
<dbReference type="RefSeq" id="WP_174994928.1">
    <property type="nucleotide sequence ID" value="NZ_CABPSB010000006.1"/>
</dbReference>
<dbReference type="EMBL" id="CABPSB010000006">
    <property type="protein sequence ID" value="VVE01707.1"/>
    <property type="molecule type" value="Genomic_DNA"/>
</dbReference>
<gene>
    <name evidence="1" type="ORF">PAN31108_02165</name>
</gene>
<evidence type="ECO:0000313" key="1">
    <source>
        <dbReference type="EMBL" id="VVE01707.1"/>
    </source>
</evidence>
<name>A0A5E4UP60_9BURK</name>
<dbReference type="AlphaFoldDB" id="A0A5E4UP60"/>
<accession>A0A5E4UP60</accession>
<dbReference type="InterPro" id="IPR027417">
    <property type="entry name" value="P-loop_NTPase"/>
</dbReference>